<evidence type="ECO:0000313" key="3">
    <source>
        <dbReference type="Proteomes" id="UP000887013"/>
    </source>
</evidence>
<evidence type="ECO:0000256" key="1">
    <source>
        <dbReference type="SAM" id="MobiDB-lite"/>
    </source>
</evidence>
<dbReference type="EMBL" id="BMAW01086450">
    <property type="protein sequence ID" value="GFU47410.1"/>
    <property type="molecule type" value="Genomic_DNA"/>
</dbReference>
<feature type="region of interest" description="Disordered" evidence="1">
    <location>
        <begin position="27"/>
        <end position="76"/>
    </location>
</feature>
<organism evidence="2 3">
    <name type="scientific">Nephila pilipes</name>
    <name type="common">Giant wood spider</name>
    <name type="synonym">Nephila maculata</name>
    <dbReference type="NCBI Taxonomy" id="299642"/>
    <lineage>
        <taxon>Eukaryota</taxon>
        <taxon>Metazoa</taxon>
        <taxon>Ecdysozoa</taxon>
        <taxon>Arthropoda</taxon>
        <taxon>Chelicerata</taxon>
        <taxon>Arachnida</taxon>
        <taxon>Araneae</taxon>
        <taxon>Araneomorphae</taxon>
        <taxon>Entelegynae</taxon>
        <taxon>Araneoidea</taxon>
        <taxon>Nephilidae</taxon>
        <taxon>Nephila</taxon>
    </lineage>
</organism>
<reference evidence="2" key="1">
    <citation type="submission" date="2020-08" db="EMBL/GenBank/DDBJ databases">
        <title>Multicomponent nature underlies the extraordinary mechanical properties of spider dragline silk.</title>
        <authorList>
            <person name="Kono N."/>
            <person name="Nakamura H."/>
            <person name="Mori M."/>
            <person name="Yoshida Y."/>
            <person name="Ohtoshi R."/>
            <person name="Malay A.D."/>
            <person name="Moran D.A.P."/>
            <person name="Tomita M."/>
            <person name="Numata K."/>
            <person name="Arakawa K."/>
        </authorList>
    </citation>
    <scope>NUCLEOTIDE SEQUENCE</scope>
</reference>
<name>A0A8X6R3W9_NEPPI</name>
<keyword evidence="3" id="KW-1185">Reference proteome</keyword>
<accession>A0A8X6R3W9</accession>
<feature type="compositionally biased region" description="Acidic residues" evidence="1">
    <location>
        <begin position="27"/>
        <end position="45"/>
    </location>
</feature>
<proteinExistence type="predicted"/>
<dbReference type="Proteomes" id="UP000887013">
    <property type="component" value="Unassembled WGS sequence"/>
</dbReference>
<dbReference type="AlphaFoldDB" id="A0A8X6R3W9"/>
<evidence type="ECO:0000313" key="2">
    <source>
        <dbReference type="EMBL" id="GFU47410.1"/>
    </source>
</evidence>
<sequence length="76" mass="8899">MAGRNKTFNMKDPNDLETKINMLLCDSDDEEDILSNESDRDEEEHFSEREVDSESEMSATSNFKVEDMTIYQQMHT</sequence>
<protein>
    <submittedName>
        <fullName evidence="2">Uncharacterized protein</fullName>
    </submittedName>
</protein>
<gene>
    <name evidence="2" type="ORF">NPIL_82521</name>
</gene>
<comment type="caution">
    <text evidence="2">The sequence shown here is derived from an EMBL/GenBank/DDBJ whole genome shotgun (WGS) entry which is preliminary data.</text>
</comment>